<keyword evidence="6 7" id="KW-0804">Transcription</keyword>
<dbReference type="PANTHER" id="PTHR43051">
    <property type="entry name" value="POLYNUCLEOTIDE ADENYLYLTRANSFERASE FAMILY PROTEIN"/>
    <property type="match status" value="1"/>
</dbReference>
<dbReference type="CDD" id="cd05398">
    <property type="entry name" value="NT_ClassII-CCAase"/>
    <property type="match status" value="1"/>
</dbReference>
<dbReference type="AlphaFoldDB" id="A0A9D7PPF0"/>
<dbReference type="InterPro" id="IPR010206">
    <property type="entry name" value="PolA_pol_I"/>
</dbReference>
<dbReference type="GO" id="GO:0006397">
    <property type="term" value="P:mRNA processing"/>
    <property type="evidence" value="ECO:0007669"/>
    <property type="project" value="UniProtKB-KW"/>
</dbReference>
<feature type="domain" description="tRNA nucleotidyltransferase/poly(A) polymerase RNA and SrmB- binding" evidence="12">
    <location>
        <begin position="200"/>
        <end position="261"/>
    </location>
</feature>
<evidence type="ECO:0000256" key="2">
    <source>
        <dbReference type="ARBA" id="ARBA00022679"/>
    </source>
</evidence>
<keyword evidence="4 7" id="KW-0067">ATP-binding</keyword>
<dbReference type="EC" id="2.7.7.19" evidence="7"/>
<evidence type="ECO:0000259" key="11">
    <source>
        <dbReference type="Pfam" id="PF12626"/>
    </source>
</evidence>
<evidence type="ECO:0000313" key="13">
    <source>
        <dbReference type="EMBL" id="MBK8523211.1"/>
    </source>
</evidence>
<gene>
    <name evidence="7 13" type="primary">pcnB</name>
    <name evidence="13" type="ORF">IPL58_03245</name>
</gene>
<dbReference type="InterPro" id="IPR025866">
    <property type="entry name" value="PolyA_pol_arg_C_dom"/>
</dbReference>
<evidence type="ECO:0000256" key="1">
    <source>
        <dbReference type="ARBA" id="ARBA00022664"/>
    </source>
</evidence>
<dbReference type="GO" id="GO:1990817">
    <property type="term" value="F:poly(A) RNA polymerase activity"/>
    <property type="evidence" value="ECO:0007669"/>
    <property type="project" value="UniProtKB-UniRule"/>
</dbReference>
<organism evidence="13 14">
    <name type="scientific">Candidatus Proximibacter danicus</name>
    <dbReference type="NCBI Taxonomy" id="2954365"/>
    <lineage>
        <taxon>Bacteria</taxon>
        <taxon>Pseudomonadati</taxon>
        <taxon>Pseudomonadota</taxon>
        <taxon>Betaproteobacteria</taxon>
        <taxon>Candidatus Proximibacter</taxon>
    </lineage>
</organism>
<protein>
    <recommendedName>
        <fullName evidence="7">Poly(A) polymerase I</fullName>
        <shortName evidence="7">PAP I</shortName>
        <ecNumber evidence="7">2.7.7.19</ecNumber>
    </recommendedName>
</protein>
<feature type="active site" evidence="7">
    <location>
        <position position="142"/>
    </location>
</feature>
<evidence type="ECO:0000256" key="3">
    <source>
        <dbReference type="ARBA" id="ARBA00022741"/>
    </source>
</evidence>
<dbReference type="Pfam" id="PF12626">
    <property type="entry name" value="PolyA_pol_arg_C"/>
    <property type="match status" value="1"/>
</dbReference>
<dbReference type="Pfam" id="PF12627">
    <property type="entry name" value="PolyA_pol_RNAbd"/>
    <property type="match status" value="1"/>
</dbReference>
<dbReference type="SUPFAM" id="SSF81891">
    <property type="entry name" value="Poly A polymerase C-terminal region-like"/>
    <property type="match status" value="1"/>
</dbReference>
<evidence type="ECO:0000256" key="8">
    <source>
        <dbReference type="RuleBase" id="RU003953"/>
    </source>
</evidence>
<comment type="catalytic activity">
    <reaction evidence="7">
        <text>RNA(n) + ATP = RNA(n)-3'-adenine ribonucleotide + diphosphate</text>
        <dbReference type="Rhea" id="RHEA:11332"/>
        <dbReference type="Rhea" id="RHEA-COMP:14527"/>
        <dbReference type="Rhea" id="RHEA-COMP:17347"/>
        <dbReference type="ChEBI" id="CHEBI:30616"/>
        <dbReference type="ChEBI" id="CHEBI:33019"/>
        <dbReference type="ChEBI" id="CHEBI:140395"/>
        <dbReference type="ChEBI" id="CHEBI:173115"/>
        <dbReference type="EC" id="2.7.7.19"/>
    </reaction>
</comment>
<dbReference type="Pfam" id="PF01743">
    <property type="entry name" value="PolyA_pol"/>
    <property type="match status" value="1"/>
</dbReference>
<evidence type="ECO:0000259" key="10">
    <source>
        <dbReference type="Pfam" id="PF01743"/>
    </source>
</evidence>
<reference evidence="13" key="1">
    <citation type="submission" date="2020-10" db="EMBL/GenBank/DDBJ databases">
        <title>Connecting structure to function with the recovery of over 1000 high-quality activated sludge metagenome-assembled genomes encoding full-length rRNA genes using long-read sequencing.</title>
        <authorList>
            <person name="Singleton C.M."/>
            <person name="Petriglieri F."/>
            <person name="Kristensen J.M."/>
            <person name="Kirkegaard R.H."/>
            <person name="Michaelsen T.Y."/>
            <person name="Andersen M.H."/>
            <person name="Karst S.M."/>
            <person name="Dueholm M.S."/>
            <person name="Nielsen P.H."/>
            <person name="Albertsen M."/>
        </authorList>
    </citation>
    <scope>NUCLEOTIDE SEQUENCE</scope>
    <source>
        <strain evidence="13">Hirt_18-Q3-R61-65_BATAC.395</strain>
    </source>
</reference>
<sequence length="437" mass="49168">MTRVLGRKKPLSSEPAIIPHTAHKVRREHLSSAARRTCETLQEKGFKAYVVGGAVRDLLIGEEPKDFDIATNATPEQVRSAFRRARIIGRRFQIVHVMIGSETLEVTTFRGALSHDTKKDAHGRVLHDNEFGSQAEDAARRDFTVNALYYDPASETIIDYHHGVADIKQKTLRMIGEPRARYREDPVRMLRAVRLAAKLGLTIDPAAAKPIREMAVLLENVPPARLFDEMLKLLTSGHAVKCITQLREAGLHHGLLPLLDVILEQPMGERFVMLALDSTDQRVRAGKPISPGFLFATLLWHEVLAQWERIRAGGERSIPALFTAMDEVLDSQAEKLAITRRIAGDIKDIWALQPRFEARAGKRPYALLEQQRFRAGYDFLLLRADSGEVPKELAAWWTDFIDADGEGRAAMLLPETADKKKRRRRRKPAGDTPPPTE</sequence>
<feature type="domain" description="Polymerase A arginine-rich C-terminal" evidence="11">
    <location>
        <begin position="314"/>
        <end position="427"/>
    </location>
</feature>
<evidence type="ECO:0000256" key="4">
    <source>
        <dbReference type="ARBA" id="ARBA00022840"/>
    </source>
</evidence>
<keyword evidence="13" id="KW-0548">Nucleotidyltransferase</keyword>
<dbReference type="Proteomes" id="UP000886689">
    <property type="component" value="Unassembled WGS sequence"/>
</dbReference>
<dbReference type="Gene3D" id="1.10.3090.10">
    <property type="entry name" value="cca-adding enzyme, domain 2"/>
    <property type="match status" value="1"/>
</dbReference>
<feature type="domain" description="Poly A polymerase head" evidence="10">
    <location>
        <begin position="48"/>
        <end position="173"/>
    </location>
</feature>
<dbReference type="NCBIfam" id="TIGR01942">
    <property type="entry name" value="pcnB"/>
    <property type="match status" value="1"/>
</dbReference>
<feature type="region of interest" description="Disordered" evidence="9">
    <location>
        <begin position="412"/>
        <end position="437"/>
    </location>
</feature>
<evidence type="ECO:0000256" key="5">
    <source>
        <dbReference type="ARBA" id="ARBA00022884"/>
    </source>
</evidence>
<dbReference type="InterPro" id="IPR043519">
    <property type="entry name" value="NT_sf"/>
</dbReference>
<keyword evidence="2 7" id="KW-0808">Transferase</keyword>
<evidence type="ECO:0000259" key="12">
    <source>
        <dbReference type="Pfam" id="PF12627"/>
    </source>
</evidence>
<dbReference type="PANTHER" id="PTHR43051:SF1">
    <property type="entry name" value="POLYNUCLEOTIDE ADENYLYLTRANSFERASE FAMILY PROTEIN"/>
    <property type="match status" value="1"/>
</dbReference>
<proteinExistence type="inferred from homology"/>
<dbReference type="GO" id="GO:0043633">
    <property type="term" value="P:polyadenylation-dependent RNA catabolic process"/>
    <property type="evidence" value="ECO:0007669"/>
    <property type="project" value="InterPro"/>
</dbReference>
<comment type="caution">
    <text evidence="13">The sequence shown here is derived from an EMBL/GenBank/DDBJ whole genome shotgun (WGS) entry which is preliminary data.</text>
</comment>
<accession>A0A9D7PPF0</accession>
<evidence type="ECO:0000256" key="6">
    <source>
        <dbReference type="ARBA" id="ARBA00023163"/>
    </source>
</evidence>
<evidence type="ECO:0000313" key="14">
    <source>
        <dbReference type="Proteomes" id="UP000886689"/>
    </source>
</evidence>
<dbReference type="SUPFAM" id="SSF81301">
    <property type="entry name" value="Nucleotidyltransferase"/>
    <property type="match status" value="1"/>
</dbReference>
<dbReference type="GO" id="GO:0005524">
    <property type="term" value="F:ATP binding"/>
    <property type="evidence" value="ECO:0007669"/>
    <property type="project" value="UniProtKB-UniRule"/>
</dbReference>
<dbReference type="InterPro" id="IPR052191">
    <property type="entry name" value="tRNA_ntf/polyA_polymerase_I"/>
</dbReference>
<keyword evidence="5 7" id="KW-0694">RNA-binding</keyword>
<keyword evidence="1 7" id="KW-0507">mRNA processing</keyword>
<comment type="function">
    <text evidence="7">Adds poly(A) tail to the 3' end of many RNAs, which usually targets these RNAs for decay. Plays a significant role in the global control of gene expression, through influencing the rate of transcript degradation, and in the general RNA quality control.</text>
</comment>
<dbReference type="HAMAP" id="MF_00957">
    <property type="entry name" value="PolyA_pol"/>
    <property type="match status" value="1"/>
</dbReference>
<dbReference type="InterPro" id="IPR032828">
    <property type="entry name" value="PolyA_RNA-bd"/>
</dbReference>
<dbReference type="GO" id="GO:0003723">
    <property type="term" value="F:RNA binding"/>
    <property type="evidence" value="ECO:0007669"/>
    <property type="project" value="UniProtKB-UniRule"/>
</dbReference>
<comment type="similarity">
    <text evidence="7 8">Belongs to the tRNA nucleotidyltransferase/poly(A) polymerase family.</text>
</comment>
<keyword evidence="3 7" id="KW-0547">Nucleotide-binding</keyword>
<dbReference type="InterPro" id="IPR002646">
    <property type="entry name" value="PolA_pol_head_dom"/>
</dbReference>
<dbReference type="Gene3D" id="3.30.460.10">
    <property type="entry name" value="Beta Polymerase, domain 2"/>
    <property type="match status" value="1"/>
</dbReference>
<evidence type="ECO:0000256" key="9">
    <source>
        <dbReference type="SAM" id="MobiDB-lite"/>
    </source>
</evidence>
<name>A0A9D7PPF0_9PROT</name>
<evidence type="ECO:0000256" key="7">
    <source>
        <dbReference type="HAMAP-Rule" id="MF_00957"/>
    </source>
</evidence>
<dbReference type="EMBL" id="JADJUC010000002">
    <property type="protein sequence ID" value="MBK8523211.1"/>
    <property type="molecule type" value="Genomic_DNA"/>
</dbReference>
<feature type="active site" evidence="7">
    <location>
        <position position="66"/>
    </location>
</feature>
<feature type="active site" evidence="7">
    <location>
        <position position="68"/>
    </location>
</feature>